<dbReference type="InterPro" id="IPR043137">
    <property type="entry name" value="GGT_ssub_C"/>
</dbReference>
<name>A0A3B7MW48_9BACT</name>
<dbReference type="OrthoDB" id="9781342at2"/>
<evidence type="ECO:0000256" key="2">
    <source>
        <dbReference type="ARBA" id="ARBA00001089"/>
    </source>
</evidence>
<sequence length="571" mass="61345">MRKKNTYILLVAVCLYACGGNRAIISPKQVNPYQYTVQKKATGTHGAVVSAHPLASEAGLAILKLGGNAIDAAITTQLTLAVVYPAAGNIGGGGFLVAHLADGKDVTLDYREKAPGAATRDMYLDANGNAITALSVNGHLASGVPGTVAGLFAAAKYSKLPFRKLIQPAIDLAEKGFVITADEASDLNRSREAFIKYNTVTPAFVKASPWKAGDTLVQKDLANTLKRIRDNGQAGFYEGETARLIVAEMQRGKGIITYDDLKSYAARDRQPSIFDYKGYKVVTMPLPSSGGVLLPQMMKMIEDKPIKSYGFQTVQSVQLMTEVERRAYADRAKFLGDVDFYKVPIKTLTSDAYAKQRMKDYDPNKAGSSTAVQAGIVPESEETTHLSVYDSQGNAVAVTTTLNGGYGSKTVVGGAGFLLNNEMDDFSVKPGVPNMYGAVGGDANAIVPGKRMLSSMTPTIVLKNGKPYLVVGTPGGTTITTSVFQTLVNILEFDMNADDAVNKPKFHHQWLPDEVMVERDFPQAVREKLQQMGYKITVRGAIGRTEVIRVLPDGSFEAVGDKRGDDHAAGY</sequence>
<feature type="active site" description="Nucleophile" evidence="9">
    <location>
        <position position="383"/>
    </location>
</feature>
<keyword evidence="14" id="KW-1185">Reference proteome</keyword>
<dbReference type="PRINTS" id="PR01210">
    <property type="entry name" value="GGTRANSPTASE"/>
</dbReference>
<dbReference type="GO" id="GO:0036374">
    <property type="term" value="F:glutathione hydrolase activity"/>
    <property type="evidence" value="ECO:0007669"/>
    <property type="project" value="UniProtKB-UniRule"/>
</dbReference>
<comment type="catalytic activity">
    <reaction evidence="8 11">
        <text>an N-terminal (5-L-glutamyl)-[peptide] + an alpha-amino acid = 5-L-glutamyl amino acid + an N-terminal L-alpha-aminoacyl-[peptide]</text>
        <dbReference type="Rhea" id="RHEA:23904"/>
        <dbReference type="Rhea" id="RHEA-COMP:9780"/>
        <dbReference type="Rhea" id="RHEA-COMP:9795"/>
        <dbReference type="ChEBI" id="CHEBI:77644"/>
        <dbReference type="ChEBI" id="CHEBI:78597"/>
        <dbReference type="ChEBI" id="CHEBI:78599"/>
        <dbReference type="ChEBI" id="CHEBI:78608"/>
        <dbReference type="EC" id="2.3.2.2"/>
    </reaction>
</comment>
<proteinExistence type="inferred from homology"/>
<keyword evidence="4 11" id="KW-0808">Transferase</keyword>
<evidence type="ECO:0000256" key="7">
    <source>
        <dbReference type="ARBA" id="ARBA00023315"/>
    </source>
</evidence>
<comment type="similarity">
    <text evidence="3 11">Belongs to the gamma-glutamyltransferase family.</text>
</comment>
<dbReference type="InterPro" id="IPR000101">
    <property type="entry name" value="GGT_peptidase"/>
</dbReference>
<evidence type="ECO:0000256" key="1">
    <source>
        <dbReference type="ARBA" id="ARBA00001049"/>
    </source>
</evidence>
<comment type="subunit">
    <text evidence="11">This enzyme consists of two polypeptide chains, which are synthesized in precursor form from a single polypeptide.</text>
</comment>
<dbReference type="EC" id="3.4.19.13" evidence="11"/>
<protein>
    <recommendedName>
        <fullName evidence="11">Glutathione hydrolase proenzyme</fullName>
        <ecNumber evidence="11">2.3.2.2</ecNumber>
        <ecNumber evidence="11">3.4.19.13</ecNumber>
    </recommendedName>
    <component>
        <recommendedName>
            <fullName evidence="11">Glutathione hydrolase large chain</fullName>
        </recommendedName>
    </component>
    <component>
        <recommendedName>
            <fullName evidence="11">Glutathione hydrolase small chain</fullName>
        </recommendedName>
    </component>
</protein>
<comment type="PTM">
    <text evidence="11">Cleaved by autocatalysis into a large and a small subunit.</text>
</comment>
<dbReference type="InterPro" id="IPR051792">
    <property type="entry name" value="GGT_bact"/>
</dbReference>
<feature type="signal peptide" evidence="12">
    <location>
        <begin position="1"/>
        <end position="23"/>
    </location>
</feature>
<gene>
    <name evidence="13" type="primary">ggt</name>
    <name evidence="13" type="ORF">D3H65_31845</name>
</gene>
<evidence type="ECO:0000256" key="5">
    <source>
        <dbReference type="ARBA" id="ARBA00022801"/>
    </source>
</evidence>
<comment type="catalytic activity">
    <reaction evidence="2 11">
        <text>glutathione + H2O = L-cysteinylglycine + L-glutamate</text>
        <dbReference type="Rhea" id="RHEA:28807"/>
        <dbReference type="ChEBI" id="CHEBI:15377"/>
        <dbReference type="ChEBI" id="CHEBI:29985"/>
        <dbReference type="ChEBI" id="CHEBI:57925"/>
        <dbReference type="ChEBI" id="CHEBI:61694"/>
        <dbReference type="EC" id="3.4.19.13"/>
    </reaction>
</comment>
<keyword evidence="12" id="KW-0732">Signal</keyword>
<dbReference type="SUPFAM" id="SSF56235">
    <property type="entry name" value="N-terminal nucleophile aminohydrolases (Ntn hydrolases)"/>
    <property type="match status" value="1"/>
</dbReference>
<organism evidence="13 14">
    <name type="scientific">Paraflavitalea soli</name>
    <dbReference type="NCBI Taxonomy" id="2315862"/>
    <lineage>
        <taxon>Bacteria</taxon>
        <taxon>Pseudomonadati</taxon>
        <taxon>Bacteroidota</taxon>
        <taxon>Chitinophagia</taxon>
        <taxon>Chitinophagales</taxon>
        <taxon>Chitinophagaceae</taxon>
        <taxon>Paraflavitalea</taxon>
    </lineage>
</organism>
<dbReference type="GO" id="GO:0006751">
    <property type="term" value="P:glutathione catabolic process"/>
    <property type="evidence" value="ECO:0007669"/>
    <property type="project" value="UniProtKB-UniRule"/>
</dbReference>
<keyword evidence="5 11" id="KW-0378">Hydrolase</keyword>
<dbReference type="EMBL" id="CP032157">
    <property type="protein sequence ID" value="AXY78308.1"/>
    <property type="molecule type" value="Genomic_DNA"/>
</dbReference>
<keyword evidence="11" id="KW-0317">Glutathione biosynthesis</keyword>
<dbReference type="EC" id="2.3.2.2" evidence="11"/>
<evidence type="ECO:0000313" key="13">
    <source>
        <dbReference type="EMBL" id="AXY78308.1"/>
    </source>
</evidence>
<dbReference type="PROSITE" id="PS00462">
    <property type="entry name" value="G_GLU_TRANSPEPTIDASE"/>
    <property type="match status" value="1"/>
</dbReference>
<dbReference type="KEGG" id="pseg:D3H65_31845"/>
<dbReference type="AlphaFoldDB" id="A0A3B7MW48"/>
<dbReference type="Proteomes" id="UP000263900">
    <property type="component" value="Chromosome"/>
</dbReference>
<feature type="binding site" evidence="10">
    <location>
        <position position="111"/>
    </location>
    <ligand>
        <name>L-glutamate</name>
        <dbReference type="ChEBI" id="CHEBI:29985"/>
    </ligand>
</feature>
<feature type="binding site" evidence="10">
    <location>
        <begin position="401"/>
        <end position="403"/>
    </location>
    <ligand>
        <name>L-glutamate</name>
        <dbReference type="ChEBI" id="CHEBI:29985"/>
    </ligand>
</feature>
<accession>A0A3B7MW48</accession>
<dbReference type="InterPro" id="IPR029055">
    <property type="entry name" value="Ntn_hydrolases_N"/>
</dbReference>
<evidence type="ECO:0000313" key="14">
    <source>
        <dbReference type="Proteomes" id="UP000263900"/>
    </source>
</evidence>
<comment type="catalytic activity">
    <reaction evidence="1 11">
        <text>an S-substituted glutathione + H2O = an S-substituted L-cysteinylglycine + L-glutamate</text>
        <dbReference type="Rhea" id="RHEA:59468"/>
        <dbReference type="ChEBI" id="CHEBI:15377"/>
        <dbReference type="ChEBI" id="CHEBI:29985"/>
        <dbReference type="ChEBI" id="CHEBI:90779"/>
        <dbReference type="ChEBI" id="CHEBI:143103"/>
        <dbReference type="EC" id="3.4.19.13"/>
    </reaction>
</comment>
<feature type="binding site" evidence="10">
    <location>
        <position position="476"/>
    </location>
    <ligand>
        <name>L-glutamate</name>
        <dbReference type="ChEBI" id="CHEBI:29985"/>
    </ligand>
</feature>
<evidence type="ECO:0000256" key="3">
    <source>
        <dbReference type="ARBA" id="ARBA00009381"/>
    </source>
</evidence>
<keyword evidence="6 11" id="KW-0865">Zymogen</keyword>
<dbReference type="PANTHER" id="PTHR43199">
    <property type="entry name" value="GLUTATHIONE HYDROLASE"/>
    <property type="match status" value="1"/>
</dbReference>
<dbReference type="Gene3D" id="3.60.20.40">
    <property type="match status" value="1"/>
</dbReference>
<evidence type="ECO:0000256" key="9">
    <source>
        <dbReference type="PIRSR" id="PIRSR600101-1"/>
    </source>
</evidence>
<evidence type="ECO:0000256" key="10">
    <source>
        <dbReference type="PIRSR" id="PIRSR600101-2"/>
    </source>
</evidence>
<dbReference type="InterPro" id="IPR043138">
    <property type="entry name" value="GGT_lsub"/>
</dbReference>
<evidence type="ECO:0000256" key="11">
    <source>
        <dbReference type="RuleBase" id="RU368036"/>
    </source>
</evidence>
<feature type="binding site" evidence="10">
    <location>
        <begin position="454"/>
        <end position="455"/>
    </location>
    <ligand>
        <name>L-glutamate</name>
        <dbReference type="ChEBI" id="CHEBI:29985"/>
    </ligand>
</feature>
<dbReference type="PANTHER" id="PTHR43199:SF1">
    <property type="entry name" value="GLUTATHIONE HYDROLASE PROENZYME"/>
    <property type="match status" value="1"/>
</dbReference>
<comment type="pathway">
    <text evidence="11">Sulfur metabolism; glutathione metabolism.</text>
</comment>
<dbReference type="RefSeq" id="WP_119054180.1">
    <property type="nucleotide sequence ID" value="NZ_CP032157.1"/>
</dbReference>
<feature type="chain" id="PRO_5017729555" description="Glutathione hydrolase proenzyme" evidence="12">
    <location>
        <begin position="24"/>
        <end position="571"/>
    </location>
</feature>
<dbReference type="NCBIfam" id="TIGR00066">
    <property type="entry name" value="g_glut_trans"/>
    <property type="match status" value="1"/>
</dbReference>
<feature type="binding site" evidence="10">
    <location>
        <position position="425"/>
    </location>
    <ligand>
        <name>L-glutamate</name>
        <dbReference type="ChEBI" id="CHEBI:29985"/>
    </ligand>
</feature>
<evidence type="ECO:0000256" key="4">
    <source>
        <dbReference type="ARBA" id="ARBA00022679"/>
    </source>
</evidence>
<dbReference type="UniPathway" id="UPA00204"/>
<dbReference type="Gene3D" id="1.10.246.130">
    <property type="match status" value="1"/>
</dbReference>
<reference evidence="13 14" key="1">
    <citation type="submission" date="2018-09" db="EMBL/GenBank/DDBJ databases">
        <title>Genome sequencing of strain 6GH32-13.</title>
        <authorList>
            <person name="Weon H.-Y."/>
            <person name="Heo J."/>
            <person name="Kwon S.-W."/>
        </authorList>
    </citation>
    <scope>NUCLEOTIDE SEQUENCE [LARGE SCALE GENOMIC DNA]</scope>
    <source>
        <strain evidence="13 14">5GH32-13</strain>
    </source>
</reference>
<dbReference type="InterPro" id="IPR055262">
    <property type="entry name" value="GGT_CS"/>
</dbReference>
<evidence type="ECO:0000256" key="6">
    <source>
        <dbReference type="ARBA" id="ARBA00023145"/>
    </source>
</evidence>
<dbReference type="Pfam" id="PF01019">
    <property type="entry name" value="G_glu_transpept"/>
    <property type="match status" value="1"/>
</dbReference>
<evidence type="ECO:0000256" key="12">
    <source>
        <dbReference type="SAM" id="SignalP"/>
    </source>
</evidence>
<evidence type="ECO:0000256" key="8">
    <source>
        <dbReference type="ARBA" id="ARBA00047417"/>
    </source>
</evidence>
<keyword evidence="7 11" id="KW-0012">Acyltransferase</keyword>
<dbReference type="GO" id="GO:0103068">
    <property type="term" value="F:leukotriene C4 gamma-glutamyl transferase activity"/>
    <property type="evidence" value="ECO:0007669"/>
    <property type="project" value="UniProtKB-EC"/>
</dbReference>
<dbReference type="GO" id="GO:0006750">
    <property type="term" value="P:glutathione biosynthetic process"/>
    <property type="evidence" value="ECO:0007669"/>
    <property type="project" value="UniProtKB-KW"/>
</dbReference>